<sequence length="444" mass="47481">MASTVGISRSFSVRAPPHPASLLAASPSLANPNASKPPPSSQADRMDDEATDRDGDGDTMMVDDVAAAATSAPRSRRASDNDSAQDLSEASPPPPLVLEPFPLTHPTANTLDFYASLLASVALSLWAKRPLPSTPVQCANCHQLPLTALLKHLLVTTKLPLEQFYLALKYVQVLVSSYPELVHVSKPGSEIRVTIAAIILANKLMEDNYISKRSWARVSSLSLQELNRMELEILDGLHWNLEISVKEYNAWIVWVGDLRRYWRKIFMAPYDPSASSAASSTNGGGASIATVPSPSPQASPATPSLARTLRHQDSAMSLHSPTPQALAQPPTPRRAGAPGTAGGQQQLPPIRTRTGRSRAVSDSVHRPAMPELPPPETMPSLPPAAVAANQANVAASQKPLPPVSQQQHPQQQPSAVAPHLRHQSSSTATTTTGRMRSASHSTRL</sequence>
<evidence type="ECO:0000313" key="3">
    <source>
        <dbReference type="Proteomes" id="UP000193411"/>
    </source>
</evidence>
<feature type="non-terminal residue" evidence="2">
    <location>
        <position position="444"/>
    </location>
</feature>
<dbReference type="Proteomes" id="UP000193411">
    <property type="component" value="Unassembled WGS sequence"/>
</dbReference>
<feature type="compositionally biased region" description="Polar residues" evidence="1">
    <location>
        <begin position="423"/>
        <end position="444"/>
    </location>
</feature>
<feature type="compositionally biased region" description="Low complexity" evidence="1">
    <location>
        <begin position="58"/>
        <end position="73"/>
    </location>
</feature>
<gene>
    <name evidence="2" type="ORF">BCR44DRAFT_55150</name>
</gene>
<feature type="compositionally biased region" description="Pro residues" evidence="1">
    <location>
        <begin position="370"/>
        <end position="382"/>
    </location>
</feature>
<dbReference type="GO" id="GO:0005634">
    <property type="term" value="C:nucleus"/>
    <property type="evidence" value="ECO:0007669"/>
    <property type="project" value="TreeGrafter"/>
</dbReference>
<organism evidence="2 3">
    <name type="scientific">Catenaria anguillulae PL171</name>
    <dbReference type="NCBI Taxonomy" id="765915"/>
    <lineage>
        <taxon>Eukaryota</taxon>
        <taxon>Fungi</taxon>
        <taxon>Fungi incertae sedis</taxon>
        <taxon>Blastocladiomycota</taxon>
        <taxon>Blastocladiomycetes</taxon>
        <taxon>Blastocladiales</taxon>
        <taxon>Catenariaceae</taxon>
        <taxon>Catenaria</taxon>
    </lineage>
</organism>
<feature type="compositionally biased region" description="Low complexity" evidence="1">
    <location>
        <begin position="383"/>
        <end position="395"/>
    </location>
</feature>
<dbReference type="GO" id="GO:0000307">
    <property type="term" value="C:cyclin-dependent protein kinase holoenzyme complex"/>
    <property type="evidence" value="ECO:0007669"/>
    <property type="project" value="TreeGrafter"/>
</dbReference>
<dbReference type="CDD" id="cd20557">
    <property type="entry name" value="CYCLIN_ScPCL1-like"/>
    <property type="match status" value="1"/>
</dbReference>
<proteinExistence type="predicted"/>
<feature type="compositionally biased region" description="Polar residues" evidence="1">
    <location>
        <begin position="1"/>
        <end position="11"/>
    </location>
</feature>
<dbReference type="SUPFAM" id="SSF47954">
    <property type="entry name" value="Cyclin-like"/>
    <property type="match status" value="1"/>
</dbReference>
<dbReference type="Pfam" id="PF08613">
    <property type="entry name" value="Cyclin"/>
    <property type="match status" value="1"/>
</dbReference>
<dbReference type="GO" id="GO:0016538">
    <property type="term" value="F:cyclin-dependent protein serine/threonine kinase regulator activity"/>
    <property type="evidence" value="ECO:0007669"/>
    <property type="project" value="TreeGrafter"/>
</dbReference>
<dbReference type="PANTHER" id="PTHR15615">
    <property type="match status" value="1"/>
</dbReference>
<feature type="region of interest" description="Disordered" evidence="1">
    <location>
        <begin position="1"/>
        <end position="101"/>
    </location>
</feature>
<dbReference type="EMBL" id="MCFL01000074">
    <property type="protein sequence ID" value="ORZ30811.1"/>
    <property type="molecule type" value="Genomic_DNA"/>
</dbReference>
<feature type="region of interest" description="Disordered" evidence="1">
    <location>
        <begin position="273"/>
        <end position="444"/>
    </location>
</feature>
<dbReference type="Gene3D" id="1.10.472.10">
    <property type="entry name" value="Cyclin-like"/>
    <property type="match status" value="1"/>
</dbReference>
<dbReference type="InterPro" id="IPR013922">
    <property type="entry name" value="Cyclin_PHO80-like"/>
</dbReference>
<protein>
    <recommendedName>
        <fullName evidence="4">Cyclin-domain-containing protein</fullName>
    </recommendedName>
</protein>
<feature type="compositionally biased region" description="Acidic residues" evidence="1">
    <location>
        <begin position="46"/>
        <end position="57"/>
    </location>
</feature>
<dbReference type="STRING" id="765915.A0A1Y2HA57"/>
<feature type="compositionally biased region" description="Low complexity" evidence="1">
    <location>
        <begin position="20"/>
        <end position="34"/>
    </location>
</feature>
<dbReference type="AlphaFoldDB" id="A0A1Y2HA57"/>
<feature type="compositionally biased region" description="Low complexity" evidence="1">
    <location>
        <begin position="273"/>
        <end position="306"/>
    </location>
</feature>
<keyword evidence="3" id="KW-1185">Reference proteome</keyword>
<name>A0A1Y2HA57_9FUNG</name>
<dbReference type="PANTHER" id="PTHR15615:SF27">
    <property type="entry name" value="PHO85 CYCLIN CLG1"/>
    <property type="match status" value="1"/>
</dbReference>
<evidence type="ECO:0000313" key="2">
    <source>
        <dbReference type="EMBL" id="ORZ30811.1"/>
    </source>
</evidence>
<evidence type="ECO:0000256" key="1">
    <source>
        <dbReference type="SAM" id="MobiDB-lite"/>
    </source>
</evidence>
<dbReference type="InterPro" id="IPR036915">
    <property type="entry name" value="Cyclin-like_sf"/>
</dbReference>
<feature type="compositionally biased region" description="Low complexity" evidence="1">
    <location>
        <begin position="321"/>
        <end position="346"/>
    </location>
</feature>
<comment type="caution">
    <text evidence="2">The sequence shown here is derived from an EMBL/GenBank/DDBJ whole genome shotgun (WGS) entry which is preliminary data.</text>
</comment>
<dbReference type="OrthoDB" id="286814at2759"/>
<feature type="compositionally biased region" description="Low complexity" evidence="1">
    <location>
        <begin position="403"/>
        <end position="418"/>
    </location>
</feature>
<accession>A0A1Y2HA57</accession>
<dbReference type="GO" id="GO:0019901">
    <property type="term" value="F:protein kinase binding"/>
    <property type="evidence" value="ECO:0007669"/>
    <property type="project" value="InterPro"/>
</dbReference>
<evidence type="ECO:0008006" key="4">
    <source>
        <dbReference type="Google" id="ProtNLM"/>
    </source>
</evidence>
<reference evidence="2 3" key="1">
    <citation type="submission" date="2016-07" db="EMBL/GenBank/DDBJ databases">
        <title>Pervasive Adenine N6-methylation of Active Genes in Fungi.</title>
        <authorList>
            <consortium name="DOE Joint Genome Institute"/>
            <person name="Mondo S.J."/>
            <person name="Dannebaum R.O."/>
            <person name="Kuo R.C."/>
            <person name="Labutti K."/>
            <person name="Haridas S."/>
            <person name="Kuo A."/>
            <person name="Salamov A."/>
            <person name="Ahrendt S.R."/>
            <person name="Lipzen A."/>
            <person name="Sullivan W."/>
            <person name="Andreopoulos W.B."/>
            <person name="Clum A."/>
            <person name="Lindquist E."/>
            <person name="Daum C."/>
            <person name="Ramamoorthy G.K."/>
            <person name="Gryganskyi A."/>
            <person name="Culley D."/>
            <person name="Magnuson J.K."/>
            <person name="James T.Y."/>
            <person name="O'Malley M.A."/>
            <person name="Stajich J.E."/>
            <person name="Spatafora J.W."/>
            <person name="Visel A."/>
            <person name="Grigoriev I.V."/>
        </authorList>
    </citation>
    <scope>NUCLEOTIDE SEQUENCE [LARGE SCALE GENOMIC DNA]</scope>
    <source>
        <strain evidence="2 3">PL171</strain>
    </source>
</reference>